<dbReference type="SUPFAM" id="SSF51905">
    <property type="entry name" value="FAD/NAD(P)-binding domain"/>
    <property type="match status" value="1"/>
</dbReference>
<feature type="domain" description="FAD/NAD(P)-binding" evidence="10">
    <location>
        <begin position="10"/>
        <end position="325"/>
    </location>
</feature>
<proteinExistence type="inferred from homology"/>
<evidence type="ECO:0000313" key="11">
    <source>
        <dbReference type="EMBL" id="SUZ65929.1"/>
    </source>
</evidence>
<keyword evidence="6" id="KW-0560">Oxidoreductase</keyword>
<evidence type="ECO:0000256" key="1">
    <source>
        <dbReference type="ARBA" id="ARBA00001974"/>
    </source>
</evidence>
<name>A0A381PIK8_9ZZZZ</name>
<evidence type="ECO:0000259" key="9">
    <source>
        <dbReference type="Pfam" id="PF02852"/>
    </source>
</evidence>
<evidence type="ECO:0000256" key="6">
    <source>
        <dbReference type="ARBA" id="ARBA00023002"/>
    </source>
</evidence>
<dbReference type="EMBL" id="UINC01000972">
    <property type="protein sequence ID" value="SUZ65929.1"/>
    <property type="molecule type" value="Genomic_DNA"/>
</dbReference>
<dbReference type="InterPro" id="IPR016156">
    <property type="entry name" value="FAD/NAD-linked_Rdtase_dimer_sf"/>
</dbReference>
<evidence type="ECO:0000256" key="4">
    <source>
        <dbReference type="ARBA" id="ARBA00022827"/>
    </source>
</evidence>
<dbReference type="InterPro" id="IPR036188">
    <property type="entry name" value="FAD/NAD-bd_sf"/>
</dbReference>
<dbReference type="PROSITE" id="PS00076">
    <property type="entry name" value="PYRIDINE_REDOX_1"/>
    <property type="match status" value="1"/>
</dbReference>
<dbReference type="InterPro" id="IPR004099">
    <property type="entry name" value="Pyr_nucl-diS_OxRdtase_dimer"/>
</dbReference>
<sequence>MSPASTEEFDLVIVGTGSGNSIPGPEFDDWKIAIVEKGVFGGTCLNVGCIPSKMFVYAADVAETIRNASTYGIDADITGVDWLSIRDRVFGRIDPIVEGGERYRVGEECPNITVLKGEGCFVEERTLEVTDLAGKVRRIFGRHVVLGAGARPFIPPYPGLADIDFHTSDTVMRLNVLPETMLIFGGGYIAAELGHVFSAFGTKVTLVNRGDRLLKREDDDVSQRFTQLMARRFDLRCGSEVTGVFQDGNTFRTEILRDGATETIEAEIVLVATGRIPNGDLLGLEHAGISHDNGRVLVDEFFRTDAQGVWAFGDLSNVHQLKHLANAEVRALRRNLLVAEGESEGSMQSVDDRFVPHAVFGHPQVASVGLTERDAQERGLPIKVATKDYGTTAYGWAMEDTHSFCKLVAHADTRQLLGAHIIGPQAATLIQQLIQGMEFGQTVDELASKQFYIHPALTELVENALLDL</sequence>
<dbReference type="InterPro" id="IPR001100">
    <property type="entry name" value="Pyr_nuc-diS_OxRdtase"/>
</dbReference>
<evidence type="ECO:0000256" key="7">
    <source>
        <dbReference type="ARBA" id="ARBA00023157"/>
    </source>
</evidence>
<evidence type="ECO:0000259" key="10">
    <source>
        <dbReference type="Pfam" id="PF07992"/>
    </source>
</evidence>
<dbReference type="SUPFAM" id="SSF55424">
    <property type="entry name" value="FAD/NAD-linked reductases, dimerisation (C-terminal) domain"/>
    <property type="match status" value="1"/>
</dbReference>
<dbReference type="AlphaFoldDB" id="A0A381PIK8"/>
<dbReference type="Pfam" id="PF07992">
    <property type="entry name" value="Pyr_redox_2"/>
    <property type="match status" value="1"/>
</dbReference>
<feature type="domain" description="Pyridine nucleotide-disulphide oxidoreductase dimerisation" evidence="9">
    <location>
        <begin position="355"/>
        <end position="464"/>
    </location>
</feature>
<dbReference type="PANTHER" id="PTHR43014:SF5">
    <property type="entry name" value="GLUTATHIONE REDUCTASE (NADPH)"/>
    <property type="match status" value="1"/>
</dbReference>
<protein>
    <recommendedName>
        <fullName evidence="12">Mycothione reductase</fullName>
    </recommendedName>
</protein>
<dbReference type="PIRSF" id="PIRSF000350">
    <property type="entry name" value="Mercury_reductase_MerA"/>
    <property type="match status" value="1"/>
</dbReference>
<dbReference type="Gene3D" id="3.50.50.60">
    <property type="entry name" value="FAD/NAD(P)-binding domain"/>
    <property type="match status" value="2"/>
</dbReference>
<keyword evidence="7" id="KW-1015">Disulfide bond</keyword>
<keyword evidence="5" id="KW-0521">NADP</keyword>
<keyword evidence="4" id="KW-0274">FAD</keyword>
<dbReference type="PRINTS" id="PR00411">
    <property type="entry name" value="PNDRDTASEI"/>
</dbReference>
<gene>
    <name evidence="11" type="ORF">METZ01_LOCUS18783</name>
</gene>
<evidence type="ECO:0008006" key="12">
    <source>
        <dbReference type="Google" id="ProtNLM"/>
    </source>
</evidence>
<comment type="cofactor">
    <cofactor evidence="1">
        <name>FAD</name>
        <dbReference type="ChEBI" id="CHEBI:57692"/>
    </cofactor>
</comment>
<accession>A0A381PIK8</accession>
<dbReference type="PANTHER" id="PTHR43014">
    <property type="entry name" value="MERCURIC REDUCTASE"/>
    <property type="match status" value="1"/>
</dbReference>
<keyword evidence="8" id="KW-0676">Redox-active center</keyword>
<evidence type="ECO:0000256" key="5">
    <source>
        <dbReference type="ARBA" id="ARBA00022857"/>
    </source>
</evidence>
<dbReference type="Pfam" id="PF02852">
    <property type="entry name" value="Pyr_redox_dim"/>
    <property type="match status" value="1"/>
</dbReference>
<dbReference type="InterPro" id="IPR023753">
    <property type="entry name" value="FAD/NAD-binding_dom"/>
</dbReference>
<evidence type="ECO:0000256" key="3">
    <source>
        <dbReference type="ARBA" id="ARBA00022630"/>
    </source>
</evidence>
<organism evidence="11">
    <name type="scientific">marine metagenome</name>
    <dbReference type="NCBI Taxonomy" id="408172"/>
    <lineage>
        <taxon>unclassified sequences</taxon>
        <taxon>metagenomes</taxon>
        <taxon>ecological metagenomes</taxon>
    </lineage>
</organism>
<evidence type="ECO:0000256" key="8">
    <source>
        <dbReference type="ARBA" id="ARBA00023284"/>
    </source>
</evidence>
<dbReference type="NCBIfam" id="NF005884">
    <property type="entry name" value="PRK07846.1"/>
    <property type="match status" value="1"/>
</dbReference>
<comment type="similarity">
    <text evidence="2">Belongs to the class-I pyridine nucleotide-disulfide oxidoreductase family.</text>
</comment>
<dbReference type="PRINTS" id="PR00368">
    <property type="entry name" value="FADPNR"/>
</dbReference>
<dbReference type="Gene3D" id="3.30.390.30">
    <property type="match status" value="1"/>
</dbReference>
<dbReference type="InterPro" id="IPR012999">
    <property type="entry name" value="Pyr_OxRdtase_I_AS"/>
</dbReference>
<keyword evidence="3" id="KW-0285">Flavoprotein</keyword>
<reference evidence="11" key="1">
    <citation type="submission" date="2018-05" db="EMBL/GenBank/DDBJ databases">
        <authorList>
            <person name="Lanie J.A."/>
            <person name="Ng W.-L."/>
            <person name="Kazmierczak K.M."/>
            <person name="Andrzejewski T.M."/>
            <person name="Davidsen T.M."/>
            <person name="Wayne K.J."/>
            <person name="Tettelin H."/>
            <person name="Glass J.I."/>
            <person name="Rusch D."/>
            <person name="Podicherti R."/>
            <person name="Tsui H.-C.T."/>
            <person name="Winkler M.E."/>
        </authorList>
    </citation>
    <scope>NUCLEOTIDE SEQUENCE</scope>
</reference>
<dbReference type="GO" id="GO:0016668">
    <property type="term" value="F:oxidoreductase activity, acting on a sulfur group of donors, NAD(P) as acceptor"/>
    <property type="evidence" value="ECO:0007669"/>
    <property type="project" value="InterPro"/>
</dbReference>
<evidence type="ECO:0000256" key="2">
    <source>
        <dbReference type="ARBA" id="ARBA00007532"/>
    </source>
</evidence>